<organism evidence="5">
    <name type="scientific">bioreactor metagenome</name>
    <dbReference type="NCBI Taxonomy" id="1076179"/>
    <lineage>
        <taxon>unclassified sequences</taxon>
        <taxon>metagenomes</taxon>
        <taxon>ecological metagenomes</taxon>
    </lineage>
</organism>
<dbReference type="EMBL" id="VSSQ01005563">
    <property type="protein sequence ID" value="MPM29625.1"/>
    <property type="molecule type" value="Genomic_DNA"/>
</dbReference>
<dbReference type="Gene3D" id="3.30.1120.40">
    <property type="entry name" value="Stage V sporulation protein G"/>
    <property type="match status" value="1"/>
</dbReference>
<dbReference type="GO" id="GO:0030435">
    <property type="term" value="P:sporulation resulting in formation of a cellular spore"/>
    <property type="evidence" value="ECO:0007669"/>
    <property type="project" value="InterPro"/>
</dbReference>
<dbReference type="PANTHER" id="PTHR38429">
    <property type="entry name" value="SEPTATION PROTEIN SPOVG-RELATED"/>
    <property type="match status" value="1"/>
</dbReference>
<evidence type="ECO:0000256" key="4">
    <source>
        <dbReference type="SAM" id="MobiDB-lite"/>
    </source>
</evidence>
<dbReference type="InterPro" id="IPR036751">
    <property type="entry name" value="SpoVG_sf"/>
</dbReference>
<evidence type="ECO:0000256" key="2">
    <source>
        <dbReference type="ARBA" id="ARBA00023210"/>
    </source>
</evidence>
<sequence>MAKSQTKAAGPAQTESATEQTAPAYPMKYDVKINSFRAEGSLRANASVNINDAFAIRGVKVMEGSSGLFVSMPSYKAGNGEYKDICFPCTKESRIEFDKAVLGKYQHQLSQLQSQRQEAAPFPEQAQGMSAPTM</sequence>
<dbReference type="GO" id="GO:0000917">
    <property type="term" value="P:division septum assembly"/>
    <property type="evidence" value="ECO:0007669"/>
    <property type="project" value="UniProtKB-KW"/>
</dbReference>
<reference evidence="5" key="1">
    <citation type="submission" date="2019-08" db="EMBL/GenBank/DDBJ databases">
        <authorList>
            <person name="Kucharzyk K."/>
            <person name="Murdoch R.W."/>
            <person name="Higgins S."/>
            <person name="Loffler F."/>
        </authorList>
    </citation>
    <scope>NUCLEOTIDE SEQUENCE</scope>
</reference>
<gene>
    <name evidence="5" type="primary">spoVG_11</name>
    <name evidence="5" type="ORF">SDC9_76165</name>
</gene>
<keyword evidence="1" id="KW-0132">Cell division</keyword>
<comment type="caution">
    <text evidence="5">The sequence shown here is derived from an EMBL/GenBank/DDBJ whole genome shotgun (WGS) entry which is preliminary data.</text>
</comment>
<dbReference type="PANTHER" id="PTHR38429:SF1">
    <property type="entry name" value="SEPTATION PROTEIN SPOVG-RELATED"/>
    <property type="match status" value="1"/>
</dbReference>
<dbReference type="SUPFAM" id="SSF160537">
    <property type="entry name" value="SpoVG-like"/>
    <property type="match status" value="1"/>
</dbReference>
<evidence type="ECO:0000256" key="1">
    <source>
        <dbReference type="ARBA" id="ARBA00022618"/>
    </source>
</evidence>
<evidence type="ECO:0000256" key="3">
    <source>
        <dbReference type="ARBA" id="ARBA00023306"/>
    </source>
</evidence>
<proteinExistence type="predicted"/>
<feature type="region of interest" description="Disordered" evidence="4">
    <location>
        <begin position="1"/>
        <end position="24"/>
    </location>
</feature>
<feature type="region of interest" description="Disordered" evidence="4">
    <location>
        <begin position="113"/>
        <end position="134"/>
    </location>
</feature>
<dbReference type="Pfam" id="PF04026">
    <property type="entry name" value="SpoVG"/>
    <property type="match status" value="1"/>
</dbReference>
<dbReference type="InterPro" id="IPR007170">
    <property type="entry name" value="SpoVG"/>
</dbReference>
<keyword evidence="3" id="KW-0131">Cell cycle</keyword>
<name>A0A644YM12_9ZZZZ</name>
<evidence type="ECO:0000313" key="5">
    <source>
        <dbReference type="EMBL" id="MPM29625.1"/>
    </source>
</evidence>
<accession>A0A644YM12</accession>
<protein>
    <submittedName>
        <fullName evidence="5">Putative septation protein SpoVG</fullName>
    </submittedName>
</protein>
<feature type="compositionally biased region" description="Polar residues" evidence="4">
    <location>
        <begin position="1"/>
        <end position="21"/>
    </location>
</feature>
<dbReference type="AlphaFoldDB" id="A0A644YM12"/>
<keyword evidence="2" id="KW-0717">Septation</keyword>